<dbReference type="RefSeq" id="WP_034636241.1">
    <property type="nucleotide sequence ID" value="NZ_CBCSJC010000001.1"/>
</dbReference>
<gene>
    <name evidence="2" type="ORF">BAMA_09565</name>
</gene>
<dbReference type="STRING" id="574376.BAMA_09565"/>
<name>A0A073K3I5_9BACI</name>
<dbReference type="GO" id="GO:0005886">
    <property type="term" value="C:plasma membrane"/>
    <property type="evidence" value="ECO:0007669"/>
    <property type="project" value="TreeGrafter"/>
</dbReference>
<dbReference type="NCBIfam" id="TIGR00254">
    <property type="entry name" value="GGDEF"/>
    <property type="match status" value="1"/>
</dbReference>
<dbReference type="SUPFAM" id="SSF55073">
    <property type="entry name" value="Nucleotide cyclase"/>
    <property type="match status" value="1"/>
</dbReference>
<dbReference type="GO" id="GO:0052621">
    <property type="term" value="F:diguanylate cyclase activity"/>
    <property type="evidence" value="ECO:0007669"/>
    <property type="project" value="TreeGrafter"/>
</dbReference>
<protein>
    <submittedName>
        <fullName evidence="2">Diguanylate cyclase</fullName>
    </submittedName>
</protein>
<evidence type="ECO:0000259" key="1">
    <source>
        <dbReference type="PROSITE" id="PS50887"/>
    </source>
</evidence>
<dbReference type="GO" id="GO:1902201">
    <property type="term" value="P:negative regulation of bacterial-type flagellum-dependent cell motility"/>
    <property type="evidence" value="ECO:0007669"/>
    <property type="project" value="TreeGrafter"/>
</dbReference>
<dbReference type="InterPro" id="IPR029787">
    <property type="entry name" value="Nucleotide_cyclase"/>
</dbReference>
<dbReference type="PANTHER" id="PTHR45138">
    <property type="entry name" value="REGULATORY COMPONENTS OF SENSORY TRANSDUCTION SYSTEM"/>
    <property type="match status" value="1"/>
</dbReference>
<dbReference type="Proteomes" id="UP000027822">
    <property type="component" value="Unassembled WGS sequence"/>
</dbReference>
<dbReference type="InterPro" id="IPR000160">
    <property type="entry name" value="GGDEF_dom"/>
</dbReference>
<evidence type="ECO:0000313" key="3">
    <source>
        <dbReference type="Proteomes" id="UP000027822"/>
    </source>
</evidence>
<dbReference type="CDD" id="cd01949">
    <property type="entry name" value="GGDEF"/>
    <property type="match status" value="1"/>
</dbReference>
<dbReference type="eggNOG" id="COG3706">
    <property type="taxonomic scope" value="Bacteria"/>
</dbReference>
<dbReference type="Gene3D" id="3.30.70.270">
    <property type="match status" value="1"/>
</dbReference>
<dbReference type="InterPro" id="IPR050469">
    <property type="entry name" value="Diguanylate_Cyclase"/>
</dbReference>
<accession>A0A073K3I5</accession>
<comment type="caution">
    <text evidence="2">The sequence shown here is derived from an EMBL/GenBank/DDBJ whole genome shotgun (WGS) entry which is preliminary data.</text>
</comment>
<organism evidence="2 3">
    <name type="scientific">Bacillus manliponensis</name>
    <dbReference type="NCBI Taxonomy" id="574376"/>
    <lineage>
        <taxon>Bacteria</taxon>
        <taxon>Bacillati</taxon>
        <taxon>Bacillota</taxon>
        <taxon>Bacilli</taxon>
        <taxon>Bacillales</taxon>
        <taxon>Bacillaceae</taxon>
        <taxon>Bacillus</taxon>
        <taxon>Bacillus cereus group</taxon>
    </lineage>
</organism>
<keyword evidence="3" id="KW-1185">Reference proteome</keyword>
<evidence type="ECO:0000313" key="2">
    <source>
        <dbReference type="EMBL" id="KEK21030.1"/>
    </source>
</evidence>
<dbReference type="InterPro" id="IPR043128">
    <property type="entry name" value="Rev_trsase/Diguanyl_cyclase"/>
</dbReference>
<dbReference type="OrthoDB" id="9759607at2"/>
<dbReference type="PANTHER" id="PTHR45138:SF9">
    <property type="entry name" value="DIGUANYLATE CYCLASE DGCM-RELATED"/>
    <property type="match status" value="1"/>
</dbReference>
<dbReference type="AlphaFoldDB" id="A0A073K3I5"/>
<feature type="domain" description="GGDEF" evidence="1">
    <location>
        <begin position="298"/>
        <end position="427"/>
    </location>
</feature>
<dbReference type="GO" id="GO:0043709">
    <property type="term" value="P:cell adhesion involved in single-species biofilm formation"/>
    <property type="evidence" value="ECO:0007669"/>
    <property type="project" value="TreeGrafter"/>
</dbReference>
<dbReference type="PROSITE" id="PS50887">
    <property type="entry name" value="GGDEF"/>
    <property type="match status" value="1"/>
</dbReference>
<reference evidence="2 3" key="1">
    <citation type="submission" date="2014-06" db="EMBL/GenBank/DDBJ databases">
        <title>Draft genome sequence of Bacillus manliponensis JCM 15802 (MCCC 1A00708).</title>
        <authorList>
            <person name="Lai Q."/>
            <person name="Liu Y."/>
            <person name="Shao Z."/>
        </authorList>
    </citation>
    <scope>NUCLEOTIDE SEQUENCE [LARGE SCALE GENOMIC DNA]</scope>
    <source>
        <strain evidence="2 3">JCM 15802</strain>
    </source>
</reference>
<sequence>MNILRFLLENTVFQNVLQDLHVNVLYIEEGNGNEHTISTLKPKCLFVAHSFEEGEQLFEKVDPKIVIIYATSSIKKEFVKRMVASHTSVVVIWDQEVTRTLVDCIALGIRNIVLAPITPQAVLTEIQNSLYELSLVKQVMLQQELLQMMFDFQNDLLFVVEDTEIIDCNTNFLKFFGYEDLFTYHENHMSFVEHLVQENGYYVPIHTMMWLDECLVQPRKIKMYDGDGNAYVFLLRAEPLPEDISRCIVTCIDISYIDEEYNEKERLMTVDSLTDIYNRMKFQKIYMKIDKEEKFINQQVSIILFDIDNFKEINHTYGHDFGDLALVQLADLVKAKLSSRHVFARWDGGQFIILLTEVTEKQAFQMAESLRFFIETKKFSGISKLTASFGVATFEEDITKEMLLERASMALQEAKRNGKNQVFLYREEKR</sequence>
<proteinExistence type="predicted"/>
<dbReference type="EMBL" id="JOTN01000002">
    <property type="protein sequence ID" value="KEK21030.1"/>
    <property type="molecule type" value="Genomic_DNA"/>
</dbReference>
<dbReference type="Pfam" id="PF00990">
    <property type="entry name" value="GGDEF"/>
    <property type="match status" value="1"/>
</dbReference>
<dbReference type="SMART" id="SM00267">
    <property type="entry name" value="GGDEF"/>
    <property type="match status" value="1"/>
</dbReference>